<dbReference type="InterPro" id="IPR011051">
    <property type="entry name" value="RmlC_Cupin_sf"/>
</dbReference>
<evidence type="ECO:0000313" key="4">
    <source>
        <dbReference type="Proteomes" id="UP001265746"/>
    </source>
</evidence>
<evidence type="ECO:0000313" key="3">
    <source>
        <dbReference type="EMBL" id="KAK2596836.1"/>
    </source>
</evidence>
<comment type="caution">
    <text evidence="3">The sequence shown here is derived from an EMBL/GenBank/DDBJ whole genome shotgun (WGS) entry which is preliminary data.</text>
</comment>
<organism evidence="3 4">
    <name type="scientific">Phomopsis amygdali</name>
    <name type="common">Fusicoccum amygdali</name>
    <dbReference type="NCBI Taxonomy" id="1214568"/>
    <lineage>
        <taxon>Eukaryota</taxon>
        <taxon>Fungi</taxon>
        <taxon>Dikarya</taxon>
        <taxon>Ascomycota</taxon>
        <taxon>Pezizomycotina</taxon>
        <taxon>Sordariomycetes</taxon>
        <taxon>Sordariomycetidae</taxon>
        <taxon>Diaporthales</taxon>
        <taxon>Diaporthaceae</taxon>
        <taxon>Diaporthe</taxon>
    </lineage>
</organism>
<sequence length="272" mass="29781">MASLLPLLYDLLPIIMPSEVHISRDRDLTPVFERAEGPPYHQRQPSPAPTDPPAPGHERQAALSAYDEQASSLVESDQGKSCEPIQLLDREESSATQPTPKPISTSDDGSRYSDNYTPCHPVPSAQVSGPRLFRKDAMVGVTDKMCATDIVTEIIATVLTVGPRSASAVRHHGEQDTIIYVTRGCGVLLISPALDPVRAIRADIKGEAPTREEEQPQRHELSPGDFVFIPAWTEHQVVNEAEEGDIVWVLIQSGGERVQVDLDGWGGERIQQ</sequence>
<dbReference type="Pfam" id="PF07883">
    <property type="entry name" value="Cupin_2"/>
    <property type="match status" value="1"/>
</dbReference>
<dbReference type="EMBL" id="JAUJFL010000010">
    <property type="protein sequence ID" value="KAK2596836.1"/>
    <property type="molecule type" value="Genomic_DNA"/>
</dbReference>
<dbReference type="InterPro" id="IPR014710">
    <property type="entry name" value="RmlC-like_jellyroll"/>
</dbReference>
<dbReference type="SUPFAM" id="SSF51182">
    <property type="entry name" value="RmlC-like cupins"/>
    <property type="match status" value="1"/>
</dbReference>
<accession>A0AAD9S1K1</accession>
<evidence type="ECO:0000259" key="2">
    <source>
        <dbReference type="Pfam" id="PF07883"/>
    </source>
</evidence>
<reference evidence="3" key="1">
    <citation type="submission" date="2023-06" db="EMBL/GenBank/DDBJ databases">
        <authorList>
            <person name="Noh H."/>
        </authorList>
    </citation>
    <scope>NUCLEOTIDE SEQUENCE</scope>
    <source>
        <strain evidence="3">DUCC20226</strain>
    </source>
</reference>
<evidence type="ECO:0000256" key="1">
    <source>
        <dbReference type="SAM" id="MobiDB-lite"/>
    </source>
</evidence>
<keyword evidence="4" id="KW-1185">Reference proteome</keyword>
<dbReference type="Gene3D" id="2.60.120.10">
    <property type="entry name" value="Jelly Rolls"/>
    <property type="match status" value="1"/>
</dbReference>
<name>A0AAD9S1K1_PHOAM</name>
<gene>
    <name evidence="3" type="ORF">N8I77_012726</name>
</gene>
<protein>
    <recommendedName>
        <fullName evidence="2">Cupin type-2 domain-containing protein</fullName>
    </recommendedName>
</protein>
<feature type="compositionally biased region" description="Polar residues" evidence="1">
    <location>
        <begin position="94"/>
        <end position="116"/>
    </location>
</feature>
<dbReference type="AlphaFoldDB" id="A0AAD9S1K1"/>
<feature type="region of interest" description="Disordered" evidence="1">
    <location>
        <begin position="35"/>
        <end position="123"/>
    </location>
</feature>
<feature type="domain" description="Cupin type-2" evidence="2">
    <location>
        <begin position="217"/>
        <end position="251"/>
    </location>
</feature>
<feature type="compositionally biased region" description="Pro residues" evidence="1">
    <location>
        <begin position="46"/>
        <end position="55"/>
    </location>
</feature>
<dbReference type="Proteomes" id="UP001265746">
    <property type="component" value="Unassembled WGS sequence"/>
</dbReference>
<dbReference type="InterPro" id="IPR013096">
    <property type="entry name" value="Cupin_2"/>
</dbReference>
<proteinExistence type="predicted"/>